<dbReference type="EMBL" id="CAUYUJ010019504">
    <property type="protein sequence ID" value="CAK0891658.1"/>
    <property type="molecule type" value="Genomic_DNA"/>
</dbReference>
<protein>
    <recommendedName>
        <fullName evidence="4">Eukaryotic translation initiation factor 2A</fullName>
    </recommendedName>
</protein>
<feature type="compositionally biased region" description="Low complexity" evidence="1">
    <location>
        <begin position="45"/>
        <end position="66"/>
    </location>
</feature>
<accession>A0ABN9WXQ8</accession>
<evidence type="ECO:0000256" key="1">
    <source>
        <dbReference type="SAM" id="MobiDB-lite"/>
    </source>
</evidence>
<proteinExistence type="predicted"/>
<organism evidence="2 3">
    <name type="scientific">Prorocentrum cordatum</name>
    <dbReference type="NCBI Taxonomy" id="2364126"/>
    <lineage>
        <taxon>Eukaryota</taxon>
        <taxon>Sar</taxon>
        <taxon>Alveolata</taxon>
        <taxon>Dinophyceae</taxon>
        <taxon>Prorocentrales</taxon>
        <taxon>Prorocentraceae</taxon>
        <taxon>Prorocentrum</taxon>
    </lineage>
</organism>
<reference evidence="2" key="1">
    <citation type="submission" date="2023-10" db="EMBL/GenBank/DDBJ databases">
        <authorList>
            <person name="Chen Y."/>
            <person name="Shah S."/>
            <person name="Dougan E. K."/>
            <person name="Thang M."/>
            <person name="Chan C."/>
        </authorList>
    </citation>
    <scope>NUCLEOTIDE SEQUENCE [LARGE SCALE GENOMIC DNA]</scope>
</reference>
<evidence type="ECO:0008006" key="4">
    <source>
        <dbReference type="Google" id="ProtNLM"/>
    </source>
</evidence>
<gene>
    <name evidence="2" type="ORF">PCOR1329_LOCUS71531</name>
</gene>
<comment type="caution">
    <text evidence="2">The sequence shown here is derived from an EMBL/GenBank/DDBJ whole genome shotgun (WGS) entry which is preliminary data.</text>
</comment>
<feature type="region of interest" description="Disordered" evidence="1">
    <location>
        <begin position="230"/>
        <end position="257"/>
    </location>
</feature>
<dbReference type="Proteomes" id="UP001189429">
    <property type="component" value="Unassembled WGS sequence"/>
</dbReference>
<keyword evidence="3" id="KW-1185">Reference proteome</keyword>
<sequence>MEEGAPVFDWANQSPPLPSAKAASWSPDGRRLAIATGRPKGSKRGGIAPGAAPAIGDGADAAPAAGEARGSSKEDAGLSESGLNANAAEFAPAGVGLNVNAVEFVPAGAGSHGDVQDPGKEELPHQCSEPASATAAGECAEAAPVAAGEGRGPGQDDQSDGLVVVEFSGREVAHSCSLNTASKTLHLLQWSPLGTFLVVQPAQRRAARTMRFGGGPRLASTPAWPACPVPPVPPSPHSSGPRTRSIAASCPRTGFRA</sequence>
<feature type="region of interest" description="Disordered" evidence="1">
    <location>
        <begin position="1"/>
        <end position="80"/>
    </location>
</feature>
<evidence type="ECO:0000313" key="3">
    <source>
        <dbReference type="Proteomes" id="UP001189429"/>
    </source>
</evidence>
<name>A0ABN9WXQ8_9DINO</name>
<evidence type="ECO:0000313" key="2">
    <source>
        <dbReference type="EMBL" id="CAK0891658.1"/>
    </source>
</evidence>